<gene>
    <name evidence="1" type="ORF">WY13_02509</name>
</gene>
<proteinExistence type="predicted"/>
<dbReference type="Proteomes" id="UP000077407">
    <property type="component" value="Unassembled WGS sequence"/>
</dbReference>
<dbReference type="OrthoDB" id="2052577at2"/>
<evidence type="ECO:0000313" key="2">
    <source>
        <dbReference type="Proteomes" id="UP000077407"/>
    </source>
</evidence>
<accession>A0A168N4U2</accession>
<dbReference type="InterPro" id="IPR027972">
    <property type="entry name" value="DUF4489"/>
</dbReference>
<evidence type="ECO:0000313" key="1">
    <source>
        <dbReference type="EMBL" id="OAA85770.1"/>
    </source>
</evidence>
<comment type="caution">
    <text evidence="1">The sequence shown here is derived from an EMBL/GenBank/DDBJ whole genome shotgun (WGS) entry which is preliminary data.</text>
</comment>
<dbReference type="AlphaFoldDB" id="A0A168N4U2"/>
<dbReference type="RefSeq" id="WP_063555916.1">
    <property type="nucleotide sequence ID" value="NZ_LITT01000028.1"/>
</dbReference>
<dbReference type="PATRIC" id="fig|1538.10.peg.2882"/>
<reference evidence="1 2" key="1">
    <citation type="journal article" date="2015" name="Biotechnol. Bioeng.">
        <title>Genome sequence and phenotypic characterization of Caulobacter segnis.</title>
        <authorList>
            <person name="Patel S."/>
            <person name="Fletcher B."/>
            <person name="Scott D.C."/>
            <person name="Ely B."/>
        </authorList>
    </citation>
    <scope>NUCLEOTIDE SEQUENCE [LARGE SCALE GENOMIC DNA]</scope>
    <source>
        <strain evidence="1 2">ERI-2</strain>
    </source>
</reference>
<dbReference type="EMBL" id="LITT01000028">
    <property type="protein sequence ID" value="OAA85770.1"/>
    <property type="molecule type" value="Genomic_DNA"/>
</dbReference>
<evidence type="ECO:0008006" key="3">
    <source>
        <dbReference type="Google" id="ProtNLM"/>
    </source>
</evidence>
<dbReference type="Pfam" id="PF14879">
    <property type="entry name" value="DUF4489"/>
    <property type="match status" value="2"/>
</dbReference>
<protein>
    <recommendedName>
        <fullName evidence="3">DUF4489 domain-containing protein</fullName>
    </recommendedName>
</protein>
<sequence length="337" mass="36152">MNLSSKANFKDDYENSNKSSTSCRQILKCGEVGQALLFNGARVGTSVPTATITLDTSKFRNPCIIFEFTSNIIGTLFQGTLDFQLYRSCNNQLPIPIGPQFSFTQSIPALFANMFTFFVCDRNSCSNECCTYSIVVSAGGSTPIIGNVGIFAARLTAIISDNPKHDDNCYPCNKFSHKENKSILKCGTPGSAISITPGTLAGTTFTVSTLTLNTSCLCDPCVKLEFTSTLAYSSPTTIDSTVVNFQVFKLCDDQLNPIPVGPQLAFSVPFTTLIVPPTAPGFSGTSTFSFFICDCDTCHHKCCTYSVVATTATTDASVTITNPRLSAIAADNNCRCC</sequence>
<name>A0A168N4U2_9CLOT</name>
<organism evidence="1 2">
    <name type="scientific">Clostridium ljungdahlii</name>
    <dbReference type="NCBI Taxonomy" id="1538"/>
    <lineage>
        <taxon>Bacteria</taxon>
        <taxon>Bacillati</taxon>
        <taxon>Bacillota</taxon>
        <taxon>Clostridia</taxon>
        <taxon>Eubacteriales</taxon>
        <taxon>Clostridiaceae</taxon>
        <taxon>Clostridium</taxon>
    </lineage>
</organism>